<protein>
    <submittedName>
        <fullName evidence="1">Uncharacterized protein</fullName>
    </submittedName>
</protein>
<comment type="caution">
    <text evidence="1">The sequence shown here is derived from an EMBL/GenBank/DDBJ whole genome shotgun (WGS) entry which is preliminary data.</text>
</comment>
<evidence type="ECO:0000313" key="2">
    <source>
        <dbReference type="Proteomes" id="UP001189429"/>
    </source>
</evidence>
<evidence type="ECO:0000313" key="1">
    <source>
        <dbReference type="EMBL" id="CAK0794423.1"/>
    </source>
</evidence>
<accession>A0ABN9PRM7</accession>
<organism evidence="1 2">
    <name type="scientific">Prorocentrum cordatum</name>
    <dbReference type="NCBI Taxonomy" id="2364126"/>
    <lineage>
        <taxon>Eukaryota</taxon>
        <taxon>Sar</taxon>
        <taxon>Alveolata</taxon>
        <taxon>Dinophyceae</taxon>
        <taxon>Prorocentrales</taxon>
        <taxon>Prorocentraceae</taxon>
        <taxon>Prorocentrum</taxon>
    </lineage>
</organism>
<proteinExistence type="predicted"/>
<gene>
    <name evidence="1" type="ORF">PCOR1329_LOCUS4420</name>
</gene>
<keyword evidence="2" id="KW-1185">Reference proteome</keyword>
<reference evidence="1" key="1">
    <citation type="submission" date="2023-10" db="EMBL/GenBank/DDBJ databases">
        <authorList>
            <person name="Chen Y."/>
            <person name="Shah S."/>
            <person name="Dougan E. K."/>
            <person name="Thang M."/>
            <person name="Chan C."/>
        </authorList>
    </citation>
    <scope>NUCLEOTIDE SEQUENCE [LARGE SCALE GENOMIC DNA]</scope>
</reference>
<feature type="non-terminal residue" evidence="1">
    <location>
        <position position="156"/>
    </location>
</feature>
<sequence length="156" mass="16336">MQPAALPAAAPRAPLGTASRIFHGAQDLRGTLAAATHSELCGGQGCQQLVVRKLQRGLGRRVFNMLRQDVSSVSALLLACEGGHAPASLFRAEVRKTIVQWHERLSDAISAPERAALLLGQFLAGVPEREAREEFVAALAEWAGAALGAARPAPGG</sequence>
<dbReference type="Proteomes" id="UP001189429">
    <property type="component" value="Unassembled WGS sequence"/>
</dbReference>
<dbReference type="EMBL" id="CAUYUJ010001138">
    <property type="protein sequence ID" value="CAK0794423.1"/>
    <property type="molecule type" value="Genomic_DNA"/>
</dbReference>
<name>A0ABN9PRM7_9DINO</name>